<evidence type="ECO:0000313" key="6">
    <source>
        <dbReference type="Proteomes" id="UP001180845"/>
    </source>
</evidence>
<sequence>MMEPKAVVRLVRAPAALSVPGDVLAGAATGRSFGAATPALAASSCFLYWAGMALNDYADRDIDAVERPSRPIPSGQVGARFALGLAGGLTAAGLATAALAGGRRALAVAAPLAATVWGYDLGLKNTLAGPATMATARALDVLLGAGAGRLRAAVPAAMTMGAHTLAVTTLSRAEVTGSGRRLPAVTLAATTGVTAAVAGSATRSRSGGRRDALRVAASLAPLAAYATSVGRAQLDAVREPSPRYLQRAVGAGILGMIPLQSALVASRGAHRCAAAVMAAFPLARRLSRRVSPT</sequence>
<dbReference type="EMBL" id="JAVDXW010000001">
    <property type="protein sequence ID" value="MDR7304175.1"/>
    <property type="molecule type" value="Genomic_DNA"/>
</dbReference>
<dbReference type="PANTHER" id="PTHR42723:SF1">
    <property type="entry name" value="CHLOROPHYLL SYNTHASE, CHLOROPLASTIC"/>
    <property type="match status" value="1"/>
</dbReference>
<dbReference type="GO" id="GO:0016020">
    <property type="term" value="C:membrane"/>
    <property type="evidence" value="ECO:0007669"/>
    <property type="project" value="UniProtKB-SubCell"/>
</dbReference>
<dbReference type="CDD" id="cd13964">
    <property type="entry name" value="PT_UbiA_1"/>
    <property type="match status" value="1"/>
</dbReference>
<accession>A0AAE3ZIB1</accession>
<keyword evidence="5" id="KW-0808">Transferase</keyword>
<dbReference type="EC" id="2.5.1.39" evidence="5"/>
<evidence type="ECO:0000256" key="4">
    <source>
        <dbReference type="ARBA" id="ARBA00023136"/>
    </source>
</evidence>
<keyword evidence="3" id="KW-1133">Transmembrane helix</keyword>
<dbReference type="Gene3D" id="1.10.357.140">
    <property type="entry name" value="UbiA prenyltransferase"/>
    <property type="match status" value="1"/>
</dbReference>
<evidence type="ECO:0000256" key="3">
    <source>
        <dbReference type="ARBA" id="ARBA00022989"/>
    </source>
</evidence>
<dbReference type="PANTHER" id="PTHR42723">
    <property type="entry name" value="CHLOROPHYLL SYNTHASE"/>
    <property type="match status" value="1"/>
</dbReference>
<dbReference type="InterPro" id="IPR044878">
    <property type="entry name" value="UbiA_sf"/>
</dbReference>
<evidence type="ECO:0000313" key="5">
    <source>
        <dbReference type="EMBL" id="MDR7304175.1"/>
    </source>
</evidence>
<evidence type="ECO:0000256" key="2">
    <source>
        <dbReference type="ARBA" id="ARBA00022692"/>
    </source>
</evidence>
<dbReference type="InterPro" id="IPR000537">
    <property type="entry name" value="UbiA_prenyltransferase"/>
</dbReference>
<dbReference type="AlphaFoldDB" id="A0AAE3ZIB1"/>
<gene>
    <name evidence="5" type="ORF">JOF55_004356</name>
</gene>
<organism evidence="5 6">
    <name type="scientific">Haloactinomyces albus</name>
    <dbReference type="NCBI Taxonomy" id="1352928"/>
    <lineage>
        <taxon>Bacteria</taxon>
        <taxon>Bacillati</taxon>
        <taxon>Actinomycetota</taxon>
        <taxon>Actinomycetes</taxon>
        <taxon>Actinopolysporales</taxon>
        <taxon>Actinopolysporaceae</taxon>
        <taxon>Haloactinomyces</taxon>
    </lineage>
</organism>
<dbReference type="Proteomes" id="UP001180845">
    <property type="component" value="Unassembled WGS sequence"/>
</dbReference>
<dbReference type="Pfam" id="PF01040">
    <property type="entry name" value="UbiA"/>
    <property type="match status" value="1"/>
</dbReference>
<proteinExistence type="predicted"/>
<dbReference type="GO" id="GO:0008412">
    <property type="term" value="F:4-hydroxybenzoate polyprenyltransferase activity"/>
    <property type="evidence" value="ECO:0007669"/>
    <property type="project" value="UniProtKB-EC"/>
</dbReference>
<comment type="subcellular location">
    <subcellularLocation>
        <location evidence="1">Membrane</location>
        <topology evidence="1">Multi-pass membrane protein</topology>
    </subcellularLocation>
</comment>
<name>A0AAE3ZIB1_9ACTN</name>
<keyword evidence="4" id="KW-0472">Membrane</keyword>
<keyword evidence="2" id="KW-0812">Transmembrane</keyword>
<comment type="caution">
    <text evidence="5">The sequence shown here is derived from an EMBL/GenBank/DDBJ whole genome shotgun (WGS) entry which is preliminary data.</text>
</comment>
<dbReference type="InterPro" id="IPR050475">
    <property type="entry name" value="Prenyltransferase_related"/>
</dbReference>
<dbReference type="NCBIfam" id="NF045897">
    <property type="entry name" value="SCO3242_trans"/>
    <property type="match status" value="1"/>
</dbReference>
<keyword evidence="6" id="KW-1185">Reference proteome</keyword>
<evidence type="ECO:0000256" key="1">
    <source>
        <dbReference type="ARBA" id="ARBA00004141"/>
    </source>
</evidence>
<reference evidence="5" key="1">
    <citation type="submission" date="2023-07" db="EMBL/GenBank/DDBJ databases">
        <title>Sequencing the genomes of 1000 actinobacteria strains.</title>
        <authorList>
            <person name="Klenk H.-P."/>
        </authorList>
    </citation>
    <scope>NUCLEOTIDE SEQUENCE</scope>
    <source>
        <strain evidence="5">DSM 45977</strain>
    </source>
</reference>
<protein>
    <submittedName>
        <fullName evidence="5">4-hydroxybenzoate polyprenyltransferase</fullName>
        <ecNumber evidence="5">2.5.1.39</ecNumber>
    </submittedName>
</protein>